<comment type="cofactor">
    <cofactor evidence="9">
        <name>Mg(2+)</name>
        <dbReference type="ChEBI" id="CHEBI:18420"/>
    </cofactor>
</comment>
<feature type="transmembrane region" description="Helical" evidence="9">
    <location>
        <begin position="365"/>
        <end position="388"/>
    </location>
</feature>
<feature type="transmembrane region" description="Helical" evidence="9">
    <location>
        <begin position="629"/>
        <end position="652"/>
    </location>
</feature>
<evidence type="ECO:0000256" key="1">
    <source>
        <dbReference type="ARBA" id="ARBA00004127"/>
    </source>
</evidence>
<dbReference type="RefSeq" id="WP_348758864.1">
    <property type="nucleotide sequence ID" value="NZ_OZ026884.1"/>
</dbReference>
<keyword evidence="7 9" id="KW-0406">Ion transport</keyword>
<dbReference type="InterPro" id="IPR004131">
    <property type="entry name" value="PPase-energised_H-pump"/>
</dbReference>
<name>A0ABM9NFA9_9GAMM</name>
<evidence type="ECO:0000256" key="4">
    <source>
        <dbReference type="ARBA" id="ARBA00022842"/>
    </source>
</evidence>
<dbReference type="PIRSF" id="PIRSF001265">
    <property type="entry name" value="H+-PPase"/>
    <property type="match status" value="1"/>
</dbReference>
<proteinExistence type="inferred from homology"/>
<feature type="transmembrane region" description="Helical" evidence="9">
    <location>
        <begin position="326"/>
        <end position="345"/>
    </location>
</feature>
<feature type="transmembrane region" description="Helical" evidence="9">
    <location>
        <begin position="293"/>
        <end position="314"/>
    </location>
</feature>
<accession>A0ABM9NFA9</accession>
<evidence type="ECO:0000313" key="10">
    <source>
        <dbReference type="EMBL" id="CAL1239287.1"/>
    </source>
</evidence>
<dbReference type="NCBIfam" id="NF001951">
    <property type="entry name" value="PRK00733.1-2"/>
    <property type="match status" value="1"/>
</dbReference>
<dbReference type="Proteomes" id="UP001497493">
    <property type="component" value="Chromosome"/>
</dbReference>
<feature type="site" description="Determinant of potassium independence" evidence="9">
    <location>
        <position position="498"/>
    </location>
</feature>
<evidence type="ECO:0000256" key="9">
    <source>
        <dbReference type="HAMAP-Rule" id="MF_01129"/>
    </source>
</evidence>
<evidence type="ECO:0000313" key="11">
    <source>
        <dbReference type="Proteomes" id="UP001497493"/>
    </source>
</evidence>
<feature type="transmembrane region" description="Helical" evidence="9">
    <location>
        <begin position="96"/>
        <end position="114"/>
    </location>
</feature>
<feature type="transmembrane region" description="Helical" evidence="9">
    <location>
        <begin position="532"/>
        <end position="551"/>
    </location>
</feature>
<gene>
    <name evidence="9 10" type="primary">hppA</name>
    <name evidence="10" type="ORF">MECH1_V1_0511</name>
</gene>
<comment type="subunit">
    <text evidence="9">Homodimer.</text>
</comment>
<reference evidence="10 11" key="1">
    <citation type="submission" date="2024-04" db="EMBL/GenBank/DDBJ databases">
        <authorList>
            <person name="Cremers G."/>
        </authorList>
    </citation>
    <scope>NUCLEOTIDE SEQUENCE [LARGE SCALE GENOMIC DNA]</scope>
    <source>
        <strain evidence="10">MeCH1-AG</strain>
    </source>
</reference>
<dbReference type="EC" id="7.1.3.1" evidence="9"/>
<dbReference type="PANTHER" id="PTHR31998">
    <property type="entry name" value="K(+)-INSENSITIVE PYROPHOSPHATE-ENERGIZED PROTON PUMP"/>
    <property type="match status" value="1"/>
</dbReference>
<comment type="caution">
    <text evidence="9">Lacks conserved residue(s) required for the propagation of feature annotation.</text>
</comment>
<keyword evidence="9" id="KW-0375">Hydrogen ion transport</keyword>
<dbReference type="NCBIfam" id="NF001960">
    <property type="entry name" value="PRK00733.3-5"/>
    <property type="match status" value="1"/>
</dbReference>
<dbReference type="Pfam" id="PF03030">
    <property type="entry name" value="H_PPase"/>
    <property type="match status" value="1"/>
</dbReference>
<keyword evidence="6 9" id="KW-1133">Transmembrane helix</keyword>
<evidence type="ECO:0000256" key="6">
    <source>
        <dbReference type="ARBA" id="ARBA00022989"/>
    </source>
</evidence>
<feature type="transmembrane region" description="Helical" evidence="9">
    <location>
        <begin position="438"/>
        <end position="460"/>
    </location>
</feature>
<keyword evidence="2 9" id="KW-0813">Transport</keyword>
<evidence type="ECO:0000256" key="8">
    <source>
        <dbReference type="ARBA" id="ARBA00023136"/>
    </source>
</evidence>
<comment type="function">
    <text evidence="9">Proton pump that utilizes the energy of pyrophosphate hydrolysis as the driving force for proton movement across the membrane. Generates a proton motive force.</text>
</comment>
<evidence type="ECO:0000256" key="3">
    <source>
        <dbReference type="ARBA" id="ARBA00022692"/>
    </source>
</evidence>
<dbReference type="EMBL" id="OZ026884">
    <property type="protein sequence ID" value="CAL1239287.1"/>
    <property type="molecule type" value="Genomic_DNA"/>
</dbReference>
<feature type="transmembrane region" description="Helical" evidence="9">
    <location>
        <begin position="46"/>
        <end position="65"/>
    </location>
</feature>
<comment type="subcellular location">
    <subcellularLocation>
        <location evidence="9">Cell membrane</location>
        <topology evidence="9">Multi-pass membrane protein</topology>
    </subcellularLocation>
    <subcellularLocation>
        <location evidence="1">Endomembrane system</location>
        <topology evidence="1">Multi-pass membrane protein</topology>
    </subcellularLocation>
</comment>
<feature type="transmembrane region" description="Helical" evidence="9">
    <location>
        <begin position="503"/>
        <end position="520"/>
    </location>
</feature>
<protein>
    <recommendedName>
        <fullName evidence="9">K(+)-insensitive pyrophosphate-energized proton pump</fullName>
        <ecNumber evidence="9">7.1.3.1</ecNumber>
    </recommendedName>
    <alternativeName>
        <fullName evidence="9">Membrane-bound proton-translocating pyrophosphatase</fullName>
    </alternativeName>
    <alternativeName>
        <fullName evidence="9">Pyrophosphate-energized inorganic pyrophosphatase</fullName>
        <shortName evidence="9">H(+)-PPase</shortName>
    </alternativeName>
</protein>
<keyword evidence="8 9" id="KW-0472">Membrane</keyword>
<feature type="transmembrane region" description="Helical" evidence="9">
    <location>
        <begin position="196"/>
        <end position="215"/>
    </location>
</feature>
<feature type="transmembrane region" description="Helical" evidence="9">
    <location>
        <begin position="270"/>
        <end position="287"/>
    </location>
</feature>
<sequence>MALLFVASAQEGARLIWNDRRCKLISALGLVEFALVGWLVDWGVAFAFTAAIAALIYGILSIAWINAQSPGNPRMVDIAGAIQQGAEAYLNRQYRTIGQVGAVLFFLIGATLGWPIAIGFAIGALLSGAAGYIGMNVSVRANCRTAEAAQQGLNSAFTVAFRGGAITGMLVVGLGLLGVAGYYILLNTAAGVEDTLHPLVGLAFGGSLISIFARLGGGIFTKGADVGADLVGKVEAGIPEDDPRNPAVIADNVGDNVGDCAGMAADLFETYAVTLVATMLLGGLLTGGASNAIVYPLILGGVSILASIVATLFVRIDEGKKIMSGLYKGVIVSGGLAAAAFYPVTVAMFGEGLTIGGTTLSAHSLYLAALIGLVLTALMVAITEYYTATEYRPVRSISEASTTGHATNIIAGLGVSMKATAAPVLAVCASIFGAYELAGLYGIAIAATAMLSMAGMIVALDAYGPITDNAGGIAEMAQLPEAIRGITDPLDAVGNTTKAVTKGYAIGSAGLAALVLFADYTHNLGGGIAFDLSNHMIVIGLFIGGLVPYLFGALALEAVGRAAGGIVTEVRRQFREIPGLMEHTAKPDYSKAVDMLTRAAIREMIIPSLLPVVVPVAVGLLLGREALGGVLIGSIITGLFVAISMTTGGGAWDNAKKYIEDGHFGGKGSEAHKAAVTGDTVGDPYKDTAGPAVNPMIKIINIVALLIIPLL</sequence>
<keyword evidence="4 9" id="KW-0460">Magnesium</keyword>
<keyword evidence="11" id="KW-1185">Reference proteome</keyword>
<keyword evidence="5 9" id="KW-1278">Translocase</keyword>
<evidence type="ECO:0000256" key="2">
    <source>
        <dbReference type="ARBA" id="ARBA00022448"/>
    </source>
</evidence>
<keyword evidence="9" id="KW-1003">Cell membrane</keyword>
<comment type="similarity">
    <text evidence="9">Belongs to the H(+)-translocating pyrophosphatase (TC 3.A.10) family. K(+)-insensitive subfamily.</text>
</comment>
<keyword evidence="3 9" id="KW-0812">Transmembrane</keyword>
<dbReference type="NCBIfam" id="TIGR01104">
    <property type="entry name" value="V_PPase"/>
    <property type="match status" value="1"/>
</dbReference>
<feature type="transmembrane region" description="Helical" evidence="9">
    <location>
        <begin position="409"/>
        <end position="432"/>
    </location>
</feature>
<dbReference type="HAMAP" id="MF_01129">
    <property type="entry name" value="PPase_energized_pump"/>
    <property type="match status" value="1"/>
</dbReference>
<feature type="transmembrane region" description="Helical" evidence="9">
    <location>
        <begin position="604"/>
        <end position="623"/>
    </location>
</feature>
<organism evidence="10 11">
    <name type="scientific">Candidatus Methylocalor cossyra</name>
    <dbReference type="NCBI Taxonomy" id="3108543"/>
    <lineage>
        <taxon>Bacteria</taxon>
        <taxon>Pseudomonadati</taxon>
        <taxon>Pseudomonadota</taxon>
        <taxon>Gammaproteobacteria</taxon>
        <taxon>Methylococcales</taxon>
        <taxon>Methylococcaceae</taxon>
        <taxon>Candidatus Methylocalor</taxon>
    </lineage>
</organism>
<evidence type="ECO:0000256" key="5">
    <source>
        <dbReference type="ARBA" id="ARBA00022967"/>
    </source>
</evidence>
<feature type="transmembrane region" description="Helical" evidence="9">
    <location>
        <begin position="159"/>
        <end position="184"/>
    </location>
</feature>
<comment type="catalytic activity">
    <reaction evidence="9">
        <text>diphosphate + H2O + H(+)(in) = 2 phosphate + 2 H(+)(out)</text>
        <dbReference type="Rhea" id="RHEA:13973"/>
        <dbReference type="ChEBI" id="CHEBI:15377"/>
        <dbReference type="ChEBI" id="CHEBI:15378"/>
        <dbReference type="ChEBI" id="CHEBI:33019"/>
        <dbReference type="ChEBI" id="CHEBI:43474"/>
        <dbReference type="EC" id="7.1.3.1"/>
    </reaction>
</comment>
<evidence type="ECO:0000256" key="7">
    <source>
        <dbReference type="ARBA" id="ARBA00023065"/>
    </source>
</evidence>